<evidence type="ECO:0000313" key="2">
    <source>
        <dbReference type="EMBL" id="EEQ28616.1"/>
    </source>
</evidence>
<dbReference type="STRING" id="554155.C5FGY6"/>
<dbReference type="eggNOG" id="ENOG502S5QM">
    <property type="taxonomic scope" value="Eukaryota"/>
</dbReference>
<sequence length="351" mass="35778">MSDDPGQKFFQHYWCLENLHDEEAVNSKRGTDEVPDSSAGDKSSLNARSPLLLHSSDILSPLIGRSILGKRDFQCPAGSAPCTSINRPKSCCQAGDVCLIVKDTGLGDVGCCPQGQDCSGQLISCPKGYATCPADLGGGCCTPGYTCVAEGCLLVSTTTVIITLPSSTITTISTVSQTTTAPPPPPPPTSVPSPTISPPGRPTSNPSTSVSSTVSIPDLCPIGFYACSAVYGGGCCQTGRDCETTSCPITASLTTVESNGVTVVIPAESVPNSVSATPTKRCADGWMSCAASDGGGCCPNGYRCGQVSCTASATGIGTAAVGKVQPGSSASCDRPITFIWLLGAMIWVLLL</sequence>
<gene>
    <name evidence="2" type="ORF">MCYG_01435</name>
</gene>
<proteinExistence type="predicted"/>
<dbReference type="PANTHER" id="PTHR39599:SF2">
    <property type="entry name" value="ANCHORED PROTEIN, PUTATIVE (AFU_ORTHOLOGUE AFUA_1G09650)-RELATED"/>
    <property type="match status" value="1"/>
</dbReference>
<name>C5FGY6_ARTOC</name>
<evidence type="ECO:0000256" key="1">
    <source>
        <dbReference type="SAM" id="MobiDB-lite"/>
    </source>
</evidence>
<dbReference type="OMA" id="YVCSAYY"/>
<evidence type="ECO:0000313" key="3">
    <source>
        <dbReference type="Proteomes" id="UP000002035"/>
    </source>
</evidence>
<organism evidence="2 3">
    <name type="scientific">Arthroderma otae (strain ATCC MYA-4605 / CBS 113480)</name>
    <name type="common">Microsporum canis</name>
    <dbReference type="NCBI Taxonomy" id="554155"/>
    <lineage>
        <taxon>Eukaryota</taxon>
        <taxon>Fungi</taxon>
        <taxon>Dikarya</taxon>
        <taxon>Ascomycota</taxon>
        <taxon>Pezizomycotina</taxon>
        <taxon>Eurotiomycetes</taxon>
        <taxon>Eurotiomycetidae</taxon>
        <taxon>Onygenales</taxon>
        <taxon>Arthrodermataceae</taxon>
        <taxon>Microsporum</taxon>
    </lineage>
</organism>
<feature type="region of interest" description="Disordered" evidence="1">
    <location>
        <begin position="174"/>
        <end position="210"/>
    </location>
</feature>
<reference evidence="3" key="1">
    <citation type="journal article" date="2012" name="MBio">
        <title>Comparative genome analysis of Trichophyton rubrum and related dermatophytes reveals candidate genes involved in infection.</title>
        <authorList>
            <person name="Martinez D.A."/>
            <person name="Oliver B.G."/>
            <person name="Graeser Y."/>
            <person name="Goldberg J.M."/>
            <person name="Li W."/>
            <person name="Martinez-Rossi N.M."/>
            <person name="Monod M."/>
            <person name="Shelest E."/>
            <person name="Barton R.C."/>
            <person name="Birch E."/>
            <person name="Brakhage A.A."/>
            <person name="Chen Z."/>
            <person name="Gurr S.J."/>
            <person name="Heiman D."/>
            <person name="Heitman J."/>
            <person name="Kosti I."/>
            <person name="Rossi A."/>
            <person name="Saif S."/>
            <person name="Samalova M."/>
            <person name="Saunders C.W."/>
            <person name="Shea T."/>
            <person name="Summerbell R.C."/>
            <person name="Xu J."/>
            <person name="Young S."/>
            <person name="Zeng Q."/>
            <person name="Birren B.W."/>
            <person name="Cuomo C.A."/>
            <person name="White T.C."/>
        </authorList>
    </citation>
    <scope>NUCLEOTIDE SEQUENCE [LARGE SCALE GENOMIC DNA]</scope>
    <source>
        <strain evidence="3">ATCC MYA-4605 / CBS 113480</strain>
    </source>
</reference>
<dbReference type="Proteomes" id="UP000002035">
    <property type="component" value="Unassembled WGS sequence"/>
</dbReference>
<dbReference type="OrthoDB" id="2426396at2759"/>
<keyword evidence="3" id="KW-1185">Reference proteome</keyword>
<dbReference type="AlphaFoldDB" id="C5FGY6"/>
<dbReference type="RefSeq" id="XP_002848501.1">
    <property type="nucleotide sequence ID" value="XM_002848455.1"/>
</dbReference>
<protein>
    <recommendedName>
        <fullName evidence="4">GPI anchored protein</fullName>
    </recommendedName>
</protein>
<accession>C5FGY6</accession>
<feature type="compositionally biased region" description="Pro residues" evidence="1">
    <location>
        <begin position="181"/>
        <end position="201"/>
    </location>
</feature>
<dbReference type="EMBL" id="DS995702">
    <property type="protein sequence ID" value="EEQ28616.1"/>
    <property type="molecule type" value="Genomic_DNA"/>
</dbReference>
<evidence type="ECO:0008006" key="4">
    <source>
        <dbReference type="Google" id="ProtNLM"/>
    </source>
</evidence>
<dbReference type="GeneID" id="9230639"/>
<dbReference type="HOGENOM" id="CLU_044725_1_0_1"/>
<feature type="region of interest" description="Disordered" evidence="1">
    <location>
        <begin position="26"/>
        <end position="45"/>
    </location>
</feature>
<dbReference type="PANTHER" id="PTHR39599">
    <property type="entry name" value="GPI-ANCHORED PROTEIN (EUROFUNG)-RELATED-RELATED"/>
    <property type="match status" value="1"/>
</dbReference>
<dbReference type="VEuPathDB" id="FungiDB:MCYG_01435"/>